<dbReference type="AlphaFoldDB" id="C6SY35"/>
<dbReference type="EMBL" id="BT090082">
    <property type="protein sequence ID" value="ACU14158.1"/>
    <property type="molecule type" value="mRNA"/>
</dbReference>
<sequence length="219" mass="25161">MHYIIHDQTTVSYHDHKQRRKDRKALAHTKGKEEMIAGLSANEEINSGDLNLYGLGLFGLRRRQLVDSDSEHTVLADGRDSIGVGILGKRELPHELANPSLHPQILSPFFLFILLPLPLAAYQKHVIILHLHLNVPGFQAWHVDHEHVVVRVLLHVRRSRSHCLRVAHVCPRRSVQVLLCVLCQIHDSVQSVEQWRVQIHQPDIHFLFFSCVDKDNCLK</sequence>
<organism evidence="1">
    <name type="scientific">Glycine max</name>
    <name type="common">Soybean</name>
    <name type="synonym">Glycine hispida</name>
    <dbReference type="NCBI Taxonomy" id="3847"/>
    <lineage>
        <taxon>Eukaryota</taxon>
        <taxon>Viridiplantae</taxon>
        <taxon>Streptophyta</taxon>
        <taxon>Embryophyta</taxon>
        <taxon>Tracheophyta</taxon>
        <taxon>Spermatophyta</taxon>
        <taxon>Magnoliopsida</taxon>
        <taxon>eudicotyledons</taxon>
        <taxon>Gunneridae</taxon>
        <taxon>Pentapetalae</taxon>
        <taxon>rosids</taxon>
        <taxon>fabids</taxon>
        <taxon>Fabales</taxon>
        <taxon>Fabaceae</taxon>
        <taxon>Papilionoideae</taxon>
        <taxon>50 kb inversion clade</taxon>
        <taxon>NPAAA clade</taxon>
        <taxon>indigoferoid/millettioid clade</taxon>
        <taxon>Phaseoleae</taxon>
        <taxon>Glycine</taxon>
        <taxon>Glycine subgen. Soja</taxon>
    </lineage>
</organism>
<evidence type="ECO:0000313" key="1">
    <source>
        <dbReference type="EMBL" id="ACU14158.1"/>
    </source>
</evidence>
<accession>C6SY35</accession>
<proteinExistence type="evidence at transcript level"/>
<name>C6SY35_SOYBN</name>
<reference evidence="1" key="1">
    <citation type="submission" date="2009-08" db="EMBL/GenBank/DDBJ databases">
        <authorList>
            <person name="Cheung F."/>
            <person name="Xiao Y."/>
            <person name="Chan A."/>
            <person name="Moskal W."/>
            <person name="Town C.D."/>
        </authorList>
    </citation>
    <scope>NUCLEOTIDE SEQUENCE</scope>
</reference>
<protein>
    <submittedName>
        <fullName evidence="1">Uncharacterized protein</fullName>
    </submittedName>
</protein>